<accession>A0A5B7H879</accession>
<keyword evidence="1" id="KW-0472">Membrane</keyword>
<evidence type="ECO:0000256" key="2">
    <source>
        <dbReference type="SAM" id="SignalP"/>
    </source>
</evidence>
<organism evidence="3 4">
    <name type="scientific">Portunus trituberculatus</name>
    <name type="common">Swimming crab</name>
    <name type="synonym">Neptunus trituberculatus</name>
    <dbReference type="NCBI Taxonomy" id="210409"/>
    <lineage>
        <taxon>Eukaryota</taxon>
        <taxon>Metazoa</taxon>
        <taxon>Ecdysozoa</taxon>
        <taxon>Arthropoda</taxon>
        <taxon>Crustacea</taxon>
        <taxon>Multicrustacea</taxon>
        <taxon>Malacostraca</taxon>
        <taxon>Eumalacostraca</taxon>
        <taxon>Eucarida</taxon>
        <taxon>Decapoda</taxon>
        <taxon>Pleocyemata</taxon>
        <taxon>Brachyura</taxon>
        <taxon>Eubrachyura</taxon>
        <taxon>Portunoidea</taxon>
        <taxon>Portunidae</taxon>
        <taxon>Portuninae</taxon>
        <taxon>Portunus</taxon>
    </lineage>
</organism>
<reference evidence="3 4" key="1">
    <citation type="submission" date="2019-05" db="EMBL/GenBank/DDBJ databases">
        <title>Another draft genome of Portunus trituberculatus and its Hox gene families provides insights of decapod evolution.</title>
        <authorList>
            <person name="Jeong J.-H."/>
            <person name="Song I."/>
            <person name="Kim S."/>
            <person name="Choi T."/>
            <person name="Kim D."/>
            <person name="Ryu S."/>
            <person name="Kim W."/>
        </authorList>
    </citation>
    <scope>NUCLEOTIDE SEQUENCE [LARGE SCALE GENOMIC DNA]</scope>
    <source>
        <tissue evidence="3">Muscle</tissue>
    </source>
</reference>
<evidence type="ECO:0000313" key="4">
    <source>
        <dbReference type="Proteomes" id="UP000324222"/>
    </source>
</evidence>
<feature type="chain" id="PRO_5023099393" evidence="2">
    <location>
        <begin position="30"/>
        <end position="158"/>
    </location>
</feature>
<feature type="signal peptide" evidence="2">
    <location>
        <begin position="1"/>
        <end position="29"/>
    </location>
</feature>
<keyword evidence="1" id="KW-1133">Transmembrane helix</keyword>
<evidence type="ECO:0000313" key="3">
    <source>
        <dbReference type="EMBL" id="MPC66106.1"/>
    </source>
</evidence>
<protein>
    <submittedName>
        <fullName evidence="3">Uncharacterized protein</fullName>
    </submittedName>
</protein>
<keyword evidence="2" id="KW-0732">Signal</keyword>
<evidence type="ECO:0000256" key="1">
    <source>
        <dbReference type="SAM" id="Phobius"/>
    </source>
</evidence>
<dbReference type="Proteomes" id="UP000324222">
    <property type="component" value="Unassembled WGS sequence"/>
</dbReference>
<keyword evidence="1" id="KW-0812">Transmembrane</keyword>
<keyword evidence="4" id="KW-1185">Reference proteome</keyword>
<dbReference type="EMBL" id="VSRR010024295">
    <property type="protein sequence ID" value="MPC66106.1"/>
    <property type="molecule type" value="Genomic_DNA"/>
</dbReference>
<sequence length="158" mass="16637">MRGSSCLAPLQGGVSVFLLAVHQLRYCLAAGQVKLLSPVPTLKAALPGWCLGAVHVRLLDVARWHHEEGGRSSHGPVLQASWCSCSLFIFPGGGGAVALVVVVVVLVVQYQACCGRDFLLQTAYSPQSYTRGWGLGRGQVAPSAGHLFTPSRLGGSEE</sequence>
<comment type="caution">
    <text evidence="3">The sequence shown here is derived from an EMBL/GenBank/DDBJ whole genome shotgun (WGS) entry which is preliminary data.</text>
</comment>
<name>A0A5B7H879_PORTR</name>
<gene>
    <name evidence="3" type="ORF">E2C01_060250</name>
</gene>
<proteinExistence type="predicted"/>
<dbReference type="AlphaFoldDB" id="A0A5B7H879"/>
<feature type="transmembrane region" description="Helical" evidence="1">
    <location>
        <begin position="88"/>
        <end position="108"/>
    </location>
</feature>